<dbReference type="InterPro" id="IPR032382">
    <property type="entry name" value="AltA1"/>
</dbReference>
<feature type="domain" description="AA1-like" evidence="6">
    <location>
        <begin position="50"/>
        <end position="167"/>
    </location>
</feature>
<keyword evidence="4" id="KW-1015">Disulfide bond</keyword>
<dbReference type="AlphaFoldDB" id="A0A6G1HL07"/>
<organism evidence="7 8">
    <name type="scientific">Trichodelitschia bisporula</name>
    <dbReference type="NCBI Taxonomy" id="703511"/>
    <lineage>
        <taxon>Eukaryota</taxon>
        <taxon>Fungi</taxon>
        <taxon>Dikarya</taxon>
        <taxon>Ascomycota</taxon>
        <taxon>Pezizomycotina</taxon>
        <taxon>Dothideomycetes</taxon>
        <taxon>Dothideomycetes incertae sedis</taxon>
        <taxon>Phaeotrichales</taxon>
        <taxon>Phaeotrichaceae</taxon>
        <taxon>Trichodelitschia</taxon>
    </lineage>
</organism>
<evidence type="ECO:0000256" key="2">
    <source>
        <dbReference type="ARBA" id="ARBA00022525"/>
    </source>
</evidence>
<gene>
    <name evidence="7" type="ORF">EJ06DRAFT_240766</name>
</gene>
<keyword evidence="8" id="KW-1185">Reference proteome</keyword>
<evidence type="ECO:0000256" key="4">
    <source>
        <dbReference type="ARBA" id="ARBA00023157"/>
    </source>
</evidence>
<protein>
    <recommendedName>
        <fullName evidence="6">AA1-like domain-containing protein</fullName>
    </recommendedName>
</protein>
<evidence type="ECO:0000259" key="6">
    <source>
        <dbReference type="Pfam" id="PF16541"/>
    </source>
</evidence>
<evidence type="ECO:0000256" key="1">
    <source>
        <dbReference type="ARBA" id="ARBA00004613"/>
    </source>
</evidence>
<dbReference type="OrthoDB" id="3539798at2759"/>
<evidence type="ECO:0000313" key="8">
    <source>
        <dbReference type="Proteomes" id="UP000799640"/>
    </source>
</evidence>
<sequence>MPTNFDMAGIKIAALLLPFLLAPTLASPTGSPRHATFTLSNINYNSSMIYSTPAHLAVSEGYIDFDLENSAVPYTAHCSAYSSRGFGFFFGDQVYQCTVPAGSASFTFSQPDGVFNVNETWTQEHGHRSQDYLGTGSGSITLDCSTVVYTNPNWTIGDIYSTTTETCQPGELTIKPTVVRV</sequence>
<comment type="subcellular location">
    <subcellularLocation>
        <location evidence="1">Secreted</location>
    </subcellularLocation>
</comment>
<dbReference type="GO" id="GO:0005576">
    <property type="term" value="C:extracellular region"/>
    <property type="evidence" value="ECO:0007669"/>
    <property type="project" value="UniProtKB-SubCell"/>
</dbReference>
<accession>A0A6G1HL07</accession>
<evidence type="ECO:0000313" key="7">
    <source>
        <dbReference type="EMBL" id="KAF2396455.1"/>
    </source>
</evidence>
<dbReference type="Proteomes" id="UP000799640">
    <property type="component" value="Unassembled WGS sequence"/>
</dbReference>
<evidence type="ECO:0000256" key="3">
    <source>
        <dbReference type="ARBA" id="ARBA00022729"/>
    </source>
</evidence>
<evidence type="ECO:0000256" key="5">
    <source>
        <dbReference type="SAM" id="SignalP"/>
    </source>
</evidence>
<keyword evidence="3 5" id="KW-0732">Signal</keyword>
<name>A0A6G1HL07_9PEZI</name>
<feature type="signal peptide" evidence="5">
    <location>
        <begin position="1"/>
        <end position="26"/>
    </location>
</feature>
<dbReference type="EMBL" id="ML996707">
    <property type="protein sequence ID" value="KAF2396455.1"/>
    <property type="molecule type" value="Genomic_DNA"/>
</dbReference>
<keyword evidence="2" id="KW-0964">Secreted</keyword>
<dbReference type="Pfam" id="PF16541">
    <property type="entry name" value="AltA1"/>
    <property type="match status" value="1"/>
</dbReference>
<feature type="chain" id="PRO_5026168636" description="AA1-like domain-containing protein" evidence="5">
    <location>
        <begin position="27"/>
        <end position="181"/>
    </location>
</feature>
<reference evidence="7" key="1">
    <citation type="journal article" date="2020" name="Stud. Mycol.">
        <title>101 Dothideomycetes genomes: a test case for predicting lifestyles and emergence of pathogens.</title>
        <authorList>
            <person name="Haridas S."/>
            <person name="Albert R."/>
            <person name="Binder M."/>
            <person name="Bloem J."/>
            <person name="Labutti K."/>
            <person name="Salamov A."/>
            <person name="Andreopoulos B."/>
            <person name="Baker S."/>
            <person name="Barry K."/>
            <person name="Bills G."/>
            <person name="Bluhm B."/>
            <person name="Cannon C."/>
            <person name="Castanera R."/>
            <person name="Culley D."/>
            <person name="Daum C."/>
            <person name="Ezra D."/>
            <person name="Gonzalez J."/>
            <person name="Henrissat B."/>
            <person name="Kuo A."/>
            <person name="Liang C."/>
            <person name="Lipzen A."/>
            <person name="Lutzoni F."/>
            <person name="Magnuson J."/>
            <person name="Mondo S."/>
            <person name="Nolan M."/>
            <person name="Ohm R."/>
            <person name="Pangilinan J."/>
            <person name="Park H.-J."/>
            <person name="Ramirez L."/>
            <person name="Alfaro M."/>
            <person name="Sun H."/>
            <person name="Tritt A."/>
            <person name="Yoshinaga Y."/>
            <person name="Zwiers L.-H."/>
            <person name="Turgeon B."/>
            <person name="Goodwin S."/>
            <person name="Spatafora J."/>
            <person name="Crous P."/>
            <person name="Grigoriev I."/>
        </authorList>
    </citation>
    <scope>NUCLEOTIDE SEQUENCE</scope>
    <source>
        <strain evidence="7">CBS 262.69</strain>
    </source>
</reference>
<proteinExistence type="predicted"/>